<evidence type="ECO:0000256" key="1">
    <source>
        <dbReference type="ARBA" id="ARBA00004127"/>
    </source>
</evidence>
<proteinExistence type="inferred from homology"/>
<dbReference type="HAMAP" id="MF_00445">
    <property type="entry name" value="NDH1_NuoN_1"/>
    <property type="match status" value="1"/>
</dbReference>
<comment type="catalytic activity">
    <reaction evidence="5">
        <text>a quinone + NADH + 5 H(+)(in) = a quinol + NAD(+) + 4 H(+)(out)</text>
        <dbReference type="Rhea" id="RHEA:57888"/>
        <dbReference type="ChEBI" id="CHEBI:15378"/>
        <dbReference type="ChEBI" id="CHEBI:24646"/>
        <dbReference type="ChEBI" id="CHEBI:57540"/>
        <dbReference type="ChEBI" id="CHEBI:57945"/>
        <dbReference type="ChEBI" id="CHEBI:132124"/>
    </reaction>
</comment>
<dbReference type="AlphaFoldDB" id="A0A1M4VAD1"/>
<keyword evidence="5" id="KW-0813">Transport</keyword>
<comment type="function">
    <text evidence="5">NDH-1 shuttles electrons from NADH, via FMN and iron-sulfur (Fe-S) centers, to quinones in the respiratory chain. The immediate electron acceptor for the enzyme in this species is believed to be ubiquinone. Couples the redox reaction to proton translocation (for every two electrons transferred, four hydrogen ions are translocated across the cytoplasmic membrane), and thus conserves the redox energy in a proton gradient.</text>
</comment>
<feature type="transmembrane region" description="Helical" evidence="5">
    <location>
        <begin position="456"/>
        <end position="476"/>
    </location>
</feature>
<keyword evidence="5" id="KW-1003">Cell membrane</keyword>
<keyword evidence="4 5" id="KW-0472">Membrane</keyword>
<evidence type="ECO:0000256" key="6">
    <source>
        <dbReference type="RuleBase" id="RU000320"/>
    </source>
</evidence>
<dbReference type="GO" id="GO:0008137">
    <property type="term" value="F:NADH dehydrogenase (ubiquinone) activity"/>
    <property type="evidence" value="ECO:0007669"/>
    <property type="project" value="InterPro"/>
</dbReference>
<evidence type="ECO:0000313" key="9">
    <source>
        <dbReference type="Proteomes" id="UP000184076"/>
    </source>
</evidence>
<feature type="transmembrane region" description="Helical" evidence="5">
    <location>
        <begin position="6"/>
        <end position="29"/>
    </location>
</feature>
<organism evidence="8 9">
    <name type="scientific">Desulfacinum infernum DSM 9756</name>
    <dbReference type="NCBI Taxonomy" id="1121391"/>
    <lineage>
        <taxon>Bacteria</taxon>
        <taxon>Pseudomonadati</taxon>
        <taxon>Thermodesulfobacteriota</taxon>
        <taxon>Syntrophobacteria</taxon>
        <taxon>Syntrophobacterales</taxon>
        <taxon>Syntrophobacteraceae</taxon>
        <taxon>Desulfacinum</taxon>
    </lineage>
</organism>
<reference evidence="9" key="1">
    <citation type="submission" date="2016-11" db="EMBL/GenBank/DDBJ databases">
        <authorList>
            <person name="Varghese N."/>
            <person name="Submissions S."/>
        </authorList>
    </citation>
    <scope>NUCLEOTIDE SEQUENCE [LARGE SCALE GENOMIC DNA]</scope>
    <source>
        <strain evidence="9">DSM 9756</strain>
    </source>
</reference>
<evidence type="ECO:0000256" key="4">
    <source>
        <dbReference type="ARBA" id="ARBA00023136"/>
    </source>
</evidence>
<feature type="transmembrane region" description="Helical" evidence="5">
    <location>
        <begin position="329"/>
        <end position="349"/>
    </location>
</feature>
<keyword evidence="5" id="KW-1278">Translocase</keyword>
<protein>
    <recommendedName>
        <fullName evidence="5">NADH-quinone oxidoreductase subunit N</fullName>
        <ecNumber evidence="5">7.1.1.-</ecNumber>
    </recommendedName>
    <alternativeName>
        <fullName evidence="5">NADH dehydrogenase I subunit N</fullName>
    </alternativeName>
    <alternativeName>
        <fullName evidence="5">NDH-1 subunit N</fullName>
    </alternativeName>
</protein>
<feature type="transmembrane region" description="Helical" evidence="5">
    <location>
        <begin position="77"/>
        <end position="96"/>
    </location>
</feature>
<keyword evidence="5" id="KW-0830">Ubiquinone</keyword>
<dbReference type="OrthoDB" id="9805769at2"/>
<dbReference type="STRING" id="1121391.SAMN02745206_00609"/>
<evidence type="ECO:0000256" key="2">
    <source>
        <dbReference type="ARBA" id="ARBA00022692"/>
    </source>
</evidence>
<dbReference type="PANTHER" id="PTHR22773">
    <property type="entry name" value="NADH DEHYDROGENASE"/>
    <property type="match status" value="1"/>
</dbReference>
<dbReference type="NCBIfam" id="TIGR01770">
    <property type="entry name" value="NDH_I_N"/>
    <property type="match status" value="1"/>
</dbReference>
<keyword evidence="3 5" id="KW-1133">Transmembrane helix</keyword>
<dbReference type="EC" id="7.1.1.-" evidence="5"/>
<feature type="transmembrane region" description="Helical" evidence="5">
    <location>
        <begin position="161"/>
        <end position="184"/>
    </location>
</feature>
<feature type="transmembrane region" description="Helical" evidence="5">
    <location>
        <begin position="204"/>
        <end position="231"/>
    </location>
</feature>
<dbReference type="Pfam" id="PF00361">
    <property type="entry name" value="Proton_antipo_M"/>
    <property type="match status" value="1"/>
</dbReference>
<feature type="transmembrane region" description="Helical" evidence="5">
    <location>
        <begin position="407"/>
        <end position="427"/>
    </location>
</feature>
<dbReference type="RefSeq" id="WP_073036839.1">
    <property type="nucleotide sequence ID" value="NZ_FQVB01000006.1"/>
</dbReference>
<comment type="similarity">
    <text evidence="5">Belongs to the complex I subunit 2 family.</text>
</comment>
<gene>
    <name evidence="5" type="primary">nuoN</name>
    <name evidence="8" type="ORF">SAMN02745206_00609</name>
</gene>
<name>A0A1M4VAD1_9BACT</name>
<sequence>MSVVEALYQCSGLLAVLILFATGVLILLLDAFSPLGRKGRLGGVAVAGTAAALFAAWQSESPGEPLFFEMVVWDRYALFVTSVILLGALLVLLLSLEGRRRDGAGTGEYYALVLFAATGMVLMAQAVHFIMIFLGLEILSISVYVLVGLPRHERRANEAALKYVLLGGFASGFFLYGLTFLYGATGSLSMTAMASYLGTGERVFNSYLLLGTALVLAGFAFKLALVPFHLWTPDVYEGAPTPITAYMAVGVKAAVLAALVRTFREALPAVVPHWTTALWILAAVTMTVGNVMALVQQSVKRMLAYSSIAHAGYLMVAVVAGTPSGVTALLVYLLAYTVMNVGAFGVMVVGQKERDGGELLQDFEGLGFRCPLVGAAMALFLFSLAGIPPTAGFLGKLLVFSAAVEAGYTWLVILAVINSVVAAYYYLRVVIAIYRRSEAAEAGPEPAIRLSGGERAALILAGLLTVGVGVLPQGFWEMARRAVLALG</sequence>
<dbReference type="GO" id="GO:0048038">
    <property type="term" value="F:quinone binding"/>
    <property type="evidence" value="ECO:0007669"/>
    <property type="project" value="UniProtKB-KW"/>
</dbReference>
<feature type="domain" description="NADH:quinone oxidoreductase/Mrp antiporter transmembrane" evidence="7">
    <location>
        <begin position="127"/>
        <end position="420"/>
    </location>
</feature>
<feature type="transmembrane region" description="Helical" evidence="5">
    <location>
        <begin position="108"/>
        <end position="124"/>
    </location>
</feature>
<keyword evidence="5" id="KW-0874">Quinone</keyword>
<evidence type="ECO:0000259" key="7">
    <source>
        <dbReference type="Pfam" id="PF00361"/>
    </source>
</evidence>
<dbReference type="Proteomes" id="UP000184076">
    <property type="component" value="Unassembled WGS sequence"/>
</dbReference>
<evidence type="ECO:0000256" key="3">
    <source>
        <dbReference type="ARBA" id="ARBA00022989"/>
    </source>
</evidence>
<feature type="transmembrane region" description="Helical" evidence="5">
    <location>
        <begin position="370"/>
        <end position="387"/>
    </location>
</feature>
<dbReference type="GO" id="GO:0042773">
    <property type="term" value="P:ATP synthesis coupled electron transport"/>
    <property type="evidence" value="ECO:0007669"/>
    <property type="project" value="InterPro"/>
</dbReference>
<feature type="transmembrane region" description="Helical" evidence="5">
    <location>
        <begin position="243"/>
        <end position="264"/>
    </location>
</feature>
<dbReference type="GO" id="GO:0005886">
    <property type="term" value="C:plasma membrane"/>
    <property type="evidence" value="ECO:0007669"/>
    <property type="project" value="UniProtKB-SubCell"/>
</dbReference>
<accession>A0A1M4VAD1</accession>
<keyword evidence="2 5" id="KW-0812">Transmembrane</keyword>
<keyword evidence="5" id="KW-0520">NAD</keyword>
<evidence type="ECO:0000313" key="8">
    <source>
        <dbReference type="EMBL" id="SHE65914.1"/>
    </source>
</evidence>
<comment type="subunit">
    <text evidence="5">NDH-1 is composed of 14 different subunits. Subunits NuoA, H, J, K, L, M, N constitute the membrane sector of the complex.</text>
</comment>
<feature type="transmembrane region" description="Helical" evidence="5">
    <location>
        <begin position="130"/>
        <end position="149"/>
    </location>
</feature>
<feature type="transmembrane region" description="Helical" evidence="5">
    <location>
        <begin position="41"/>
        <end position="57"/>
    </location>
</feature>
<comment type="subcellular location">
    <subcellularLocation>
        <location evidence="5">Cell membrane</location>
        <topology evidence="5">Multi-pass membrane protein</topology>
    </subcellularLocation>
    <subcellularLocation>
        <location evidence="1">Endomembrane system</location>
        <topology evidence="1">Multi-pass membrane protein</topology>
    </subcellularLocation>
    <subcellularLocation>
        <location evidence="6">Membrane</location>
        <topology evidence="6">Multi-pass membrane protein</topology>
    </subcellularLocation>
</comment>
<keyword evidence="9" id="KW-1185">Reference proteome</keyword>
<feature type="transmembrane region" description="Helical" evidence="5">
    <location>
        <begin position="276"/>
        <end position="295"/>
    </location>
</feature>
<dbReference type="InterPro" id="IPR010096">
    <property type="entry name" value="NADH-Q_OxRdtase_suN/2"/>
</dbReference>
<evidence type="ECO:0000256" key="5">
    <source>
        <dbReference type="HAMAP-Rule" id="MF_00445"/>
    </source>
</evidence>
<dbReference type="EMBL" id="FQVB01000006">
    <property type="protein sequence ID" value="SHE65914.1"/>
    <property type="molecule type" value="Genomic_DNA"/>
</dbReference>
<dbReference type="GO" id="GO:0012505">
    <property type="term" value="C:endomembrane system"/>
    <property type="evidence" value="ECO:0007669"/>
    <property type="project" value="UniProtKB-SubCell"/>
</dbReference>
<dbReference type="InterPro" id="IPR001750">
    <property type="entry name" value="ND/Mrp_TM"/>
</dbReference>
<feature type="transmembrane region" description="Helical" evidence="5">
    <location>
        <begin position="302"/>
        <end position="323"/>
    </location>
</feature>
<dbReference type="GO" id="GO:0050136">
    <property type="term" value="F:NADH dehydrogenase (quinone) (non-electrogenic) activity"/>
    <property type="evidence" value="ECO:0007669"/>
    <property type="project" value="UniProtKB-UniRule"/>
</dbReference>